<evidence type="ECO:0000313" key="1">
    <source>
        <dbReference type="EMBL" id="WMX43768.1"/>
    </source>
</evidence>
<reference evidence="1 2" key="1">
    <citation type="submission" date="2023-09" db="EMBL/GenBank/DDBJ databases">
        <title>Complete genome of Streptomyces roseicoloratus T14.</title>
        <authorList>
            <person name="Bashizi T."/>
            <person name="Kim M.-J."/>
            <person name="Lee G."/>
            <person name="Tagele S.B."/>
            <person name="Shin J.-H."/>
        </authorList>
    </citation>
    <scope>NUCLEOTIDE SEQUENCE [LARGE SCALE GENOMIC DNA]</scope>
    <source>
        <strain evidence="1 2">T14</strain>
    </source>
</reference>
<dbReference type="EMBL" id="CP133762">
    <property type="protein sequence ID" value="WMX43768.1"/>
    <property type="molecule type" value="Genomic_DNA"/>
</dbReference>
<keyword evidence="2" id="KW-1185">Reference proteome</keyword>
<accession>A0ABY9RQ03</accession>
<sequence length="88" mass="9462">MLLIVQSSLSGVAATVTGLRRAGLRADVTDRRPQPYGPVMAARARWFERRGLAEPGTTSEVLVVIRAVRDPAARMSVAMAGTRDREAA</sequence>
<organism evidence="1 2">
    <name type="scientific">Streptomyces roseicoloratus</name>
    <dbReference type="NCBI Taxonomy" id="2508722"/>
    <lineage>
        <taxon>Bacteria</taxon>
        <taxon>Bacillati</taxon>
        <taxon>Actinomycetota</taxon>
        <taxon>Actinomycetes</taxon>
        <taxon>Kitasatosporales</taxon>
        <taxon>Streptomycetaceae</taxon>
        <taxon>Streptomyces</taxon>
    </lineage>
</organism>
<gene>
    <name evidence="1" type="ORF">RGF97_01245</name>
</gene>
<dbReference type="Proteomes" id="UP001250858">
    <property type="component" value="Chromosome"/>
</dbReference>
<evidence type="ECO:0000313" key="2">
    <source>
        <dbReference type="Proteomes" id="UP001250858"/>
    </source>
</evidence>
<proteinExistence type="predicted"/>
<name>A0ABY9RQ03_9ACTN</name>
<protein>
    <submittedName>
        <fullName evidence="1">Uncharacterized protein</fullName>
    </submittedName>
</protein>